<proteinExistence type="predicted"/>
<dbReference type="Proteomes" id="UP000041770">
    <property type="component" value="Unassembled WGS sequence"/>
</dbReference>
<protein>
    <submittedName>
        <fullName evidence="1">Uncharacterized protein</fullName>
    </submittedName>
</protein>
<accession>A0A655YXC7</accession>
<name>A0A655YXC7_VIBCL</name>
<organism evidence="1 2">
    <name type="scientific">Vibrio cholerae</name>
    <dbReference type="NCBI Taxonomy" id="666"/>
    <lineage>
        <taxon>Bacteria</taxon>
        <taxon>Pseudomonadati</taxon>
        <taxon>Pseudomonadota</taxon>
        <taxon>Gammaproteobacteria</taxon>
        <taxon>Vibrionales</taxon>
        <taxon>Vibrionaceae</taxon>
        <taxon>Vibrio</taxon>
    </lineage>
</organism>
<dbReference type="AlphaFoldDB" id="A0A655YXC7"/>
<dbReference type="EMBL" id="CWQY01000008">
    <property type="protein sequence ID" value="CSC53646.1"/>
    <property type="molecule type" value="Genomic_DNA"/>
</dbReference>
<sequence>MFMILVFLSEENFRDAIGWGVIDIKDAIGKTRVFMEVAQDLIFFIEHPFVITVQMHEQLLIVFNDIDDGLHQILRYVFAVHQLVILVMHSRTV</sequence>
<reference evidence="1 2" key="1">
    <citation type="submission" date="2015-07" db="EMBL/GenBank/DDBJ databases">
        <authorList>
            <consortium name="Pathogen Informatics"/>
        </authorList>
    </citation>
    <scope>NUCLEOTIDE SEQUENCE [LARGE SCALE GENOMIC DNA]</scope>
    <source>
        <strain evidence="1 2">A316</strain>
    </source>
</reference>
<evidence type="ECO:0000313" key="1">
    <source>
        <dbReference type="EMBL" id="CSC53646.1"/>
    </source>
</evidence>
<evidence type="ECO:0000313" key="2">
    <source>
        <dbReference type="Proteomes" id="UP000041770"/>
    </source>
</evidence>
<gene>
    <name evidence="1" type="ORF">ERS013200_01637</name>
</gene>